<dbReference type="AlphaFoldDB" id="A0A814FDF3"/>
<proteinExistence type="predicted"/>
<evidence type="ECO:0000313" key="3">
    <source>
        <dbReference type="Proteomes" id="UP000663828"/>
    </source>
</evidence>
<keyword evidence="3" id="KW-1185">Reference proteome</keyword>
<name>A0A814FDF3_ADIRI</name>
<dbReference type="EMBL" id="CAJNOJ010000079">
    <property type="protein sequence ID" value="CAF1054135.1"/>
    <property type="molecule type" value="Genomic_DNA"/>
</dbReference>
<comment type="caution">
    <text evidence="1">The sequence shown here is derived from an EMBL/GenBank/DDBJ whole genome shotgun (WGS) entry which is preliminary data.</text>
</comment>
<evidence type="ECO:0000313" key="2">
    <source>
        <dbReference type="EMBL" id="CAF1054135.1"/>
    </source>
</evidence>
<organism evidence="1 3">
    <name type="scientific">Adineta ricciae</name>
    <name type="common">Rotifer</name>
    <dbReference type="NCBI Taxonomy" id="249248"/>
    <lineage>
        <taxon>Eukaryota</taxon>
        <taxon>Metazoa</taxon>
        <taxon>Spiralia</taxon>
        <taxon>Gnathifera</taxon>
        <taxon>Rotifera</taxon>
        <taxon>Eurotatoria</taxon>
        <taxon>Bdelloidea</taxon>
        <taxon>Adinetida</taxon>
        <taxon>Adinetidae</taxon>
        <taxon>Adineta</taxon>
    </lineage>
</organism>
<sequence>MYIELSAKRKNHENVDDFINSFRSYFWLEKHHWYIRSHYYQTSHSLDIYLYTLPYVFNDLTRYVSASNDRSTLPQALNSSHHYDRVHTIKNAFILRIQVHNIRNLTIDLPFNDRLFEFLPTFHRLNSLTVSSRYNNADRCLQLLLDRAPCLYSLSIKSWPDSQTPIVGNTSPSLRRLDLRMAEYTTLQHVFTVEECKAIAEVSLGWQCEELLIRVNDHNSIRTLLNLPQLRLLNVLCRFYQPVFSRWELLETNVLLEFLRDSLPPSHILLENNHSDSIWICRK</sequence>
<dbReference type="Proteomes" id="UP000663852">
    <property type="component" value="Unassembled WGS sequence"/>
</dbReference>
<evidence type="ECO:0000313" key="1">
    <source>
        <dbReference type="EMBL" id="CAF0981352.1"/>
    </source>
</evidence>
<reference evidence="1" key="1">
    <citation type="submission" date="2021-02" db="EMBL/GenBank/DDBJ databases">
        <authorList>
            <person name="Nowell W R."/>
        </authorList>
    </citation>
    <scope>NUCLEOTIDE SEQUENCE</scope>
</reference>
<accession>A0A814FDF3</accession>
<dbReference type="EMBL" id="CAJNOR010000685">
    <property type="protein sequence ID" value="CAF0981352.1"/>
    <property type="molecule type" value="Genomic_DNA"/>
</dbReference>
<gene>
    <name evidence="2" type="ORF">EDS130_LOCUS17583</name>
    <name evidence="1" type="ORF">XAT740_LOCUS12198</name>
</gene>
<protein>
    <submittedName>
        <fullName evidence="1">Uncharacterized protein</fullName>
    </submittedName>
</protein>
<dbReference type="Proteomes" id="UP000663828">
    <property type="component" value="Unassembled WGS sequence"/>
</dbReference>